<keyword evidence="16 23" id="KW-0472">Membrane</keyword>
<dbReference type="NCBIfam" id="TIGR01494">
    <property type="entry name" value="ATPase_P-type"/>
    <property type="match status" value="2"/>
</dbReference>
<dbReference type="GO" id="GO:0005524">
    <property type="term" value="F:ATP binding"/>
    <property type="evidence" value="ECO:0007669"/>
    <property type="project" value="UniProtKB-KW"/>
</dbReference>
<feature type="transmembrane region" description="Helical" evidence="23">
    <location>
        <begin position="300"/>
        <end position="322"/>
    </location>
</feature>
<evidence type="ECO:0000256" key="8">
    <source>
        <dbReference type="ARBA" id="ARBA00022741"/>
    </source>
</evidence>
<keyword evidence="26" id="KW-1185">Reference proteome</keyword>
<evidence type="ECO:0000256" key="23">
    <source>
        <dbReference type="SAM" id="Phobius"/>
    </source>
</evidence>
<gene>
    <name evidence="25" type="ORF">DNG_01990</name>
</gene>
<dbReference type="FunFam" id="3.40.1110.10:FF:000039">
    <property type="entry name" value="Sodium P-type ATPase"/>
    <property type="match status" value="1"/>
</dbReference>
<evidence type="ECO:0000259" key="24">
    <source>
        <dbReference type="SMART" id="SM00831"/>
    </source>
</evidence>
<evidence type="ECO:0000256" key="17">
    <source>
        <dbReference type="ARBA" id="ARBA00023201"/>
    </source>
</evidence>
<organism evidence="25 26">
    <name type="scientific">Cephalotrichum gorgonifer</name>
    <dbReference type="NCBI Taxonomy" id="2041049"/>
    <lineage>
        <taxon>Eukaryota</taxon>
        <taxon>Fungi</taxon>
        <taxon>Dikarya</taxon>
        <taxon>Ascomycota</taxon>
        <taxon>Pezizomycotina</taxon>
        <taxon>Sordariomycetes</taxon>
        <taxon>Hypocreomycetidae</taxon>
        <taxon>Microascales</taxon>
        <taxon>Microascaceae</taxon>
        <taxon>Cephalotrichum</taxon>
    </lineage>
</organism>
<comment type="catalytic activity">
    <reaction evidence="21">
        <text>Na(+)(in) + ATP + H2O = Na(+)(out) + ADP + phosphate + H(+)</text>
        <dbReference type="Rhea" id="RHEA:14633"/>
        <dbReference type="ChEBI" id="CHEBI:15377"/>
        <dbReference type="ChEBI" id="CHEBI:15378"/>
        <dbReference type="ChEBI" id="CHEBI:29101"/>
        <dbReference type="ChEBI" id="CHEBI:30616"/>
        <dbReference type="ChEBI" id="CHEBI:43474"/>
        <dbReference type="ChEBI" id="CHEBI:456216"/>
        <dbReference type="EC" id="7.2.2.3"/>
    </reaction>
    <physiologicalReaction direction="left-to-right" evidence="21">
        <dbReference type="Rhea" id="RHEA:14634"/>
    </physiologicalReaction>
</comment>
<evidence type="ECO:0000256" key="11">
    <source>
        <dbReference type="ARBA" id="ARBA00022958"/>
    </source>
</evidence>
<dbReference type="NCBIfam" id="TIGR01523">
    <property type="entry name" value="ATPase-IID_K-Na"/>
    <property type="match status" value="1"/>
</dbReference>
<evidence type="ECO:0000256" key="20">
    <source>
        <dbReference type="ARBA" id="ARBA00048599"/>
    </source>
</evidence>
<dbReference type="Proteomes" id="UP001187682">
    <property type="component" value="Unassembled WGS sequence"/>
</dbReference>
<dbReference type="GO" id="GO:0005886">
    <property type="term" value="C:plasma membrane"/>
    <property type="evidence" value="ECO:0007669"/>
    <property type="project" value="UniProtKB-SubCell"/>
</dbReference>
<dbReference type="FunFam" id="3.40.50.1000:FF:000047">
    <property type="entry name" value="Sodium P-type ATPase"/>
    <property type="match status" value="1"/>
</dbReference>
<keyword evidence="15" id="KW-0406">Ion transport</keyword>
<evidence type="ECO:0000256" key="14">
    <source>
        <dbReference type="ARBA" id="ARBA00023053"/>
    </source>
</evidence>
<evidence type="ECO:0000256" key="4">
    <source>
        <dbReference type="ARBA" id="ARBA00022475"/>
    </source>
</evidence>
<dbReference type="GO" id="GO:0016887">
    <property type="term" value="F:ATP hydrolysis activity"/>
    <property type="evidence" value="ECO:0007669"/>
    <property type="project" value="InterPro"/>
</dbReference>
<dbReference type="InterPro" id="IPR001757">
    <property type="entry name" value="P_typ_ATPase"/>
</dbReference>
<evidence type="ECO:0000256" key="10">
    <source>
        <dbReference type="ARBA" id="ARBA00022842"/>
    </source>
</evidence>
<feature type="transmembrane region" description="Helical" evidence="23">
    <location>
        <begin position="893"/>
        <end position="915"/>
    </location>
</feature>
<keyword evidence="12" id="KW-1278">Translocase</keyword>
<evidence type="ECO:0000256" key="1">
    <source>
        <dbReference type="ARBA" id="ARBA00001946"/>
    </source>
</evidence>
<feature type="domain" description="Cation-transporting P-type ATPase N-terminal" evidence="24">
    <location>
        <begin position="24"/>
        <end position="98"/>
    </location>
</feature>
<keyword evidence="17" id="KW-0739">Sodium transport</keyword>
<feature type="transmembrane region" description="Helical" evidence="23">
    <location>
        <begin position="102"/>
        <end position="121"/>
    </location>
</feature>
<dbReference type="FunFam" id="3.40.50.1000:FF:000001">
    <property type="entry name" value="Phospholipid-transporting ATPase IC"/>
    <property type="match status" value="1"/>
</dbReference>
<evidence type="ECO:0000256" key="7">
    <source>
        <dbReference type="ARBA" id="ARBA00022723"/>
    </source>
</evidence>
<keyword evidence="14" id="KW-0915">Sodium</keyword>
<keyword evidence="11" id="KW-0630">Potassium</keyword>
<comment type="cofactor">
    <cofactor evidence="1">
        <name>Mg(2+)</name>
        <dbReference type="ChEBI" id="CHEBI:18420"/>
    </cofactor>
</comment>
<keyword evidence="5" id="KW-0633">Potassium transport</keyword>
<evidence type="ECO:0000256" key="12">
    <source>
        <dbReference type="ARBA" id="ARBA00022967"/>
    </source>
</evidence>
<dbReference type="InterPro" id="IPR044492">
    <property type="entry name" value="P_typ_ATPase_HD_dom"/>
</dbReference>
<dbReference type="SUPFAM" id="SSF81660">
    <property type="entry name" value="Metal cation-transporting ATPase, ATP-binding domain N"/>
    <property type="match status" value="1"/>
</dbReference>
<keyword evidence="4" id="KW-1003">Cell membrane</keyword>
<evidence type="ECO:0000256" key="2">
    <source>
        <dbReference type="ARBA" id="ARBA00004651"/>
    </source>
</evidence>
<evidence type="ECO:0000256" key="5">
    <source>
        <dbReference type="ARBA" id="ARBA00022538"/>
    </source>
</evidence>
<comment type="subcellular location">
    <subcellularLocation>
        <location evidence="2">Cell membrane</location>
        <topology evidence="2">Multi-pass membrane protein</topology>
    </subcellularLocation>
</comment>
<keyword evidence="13 23" id="KW-1133">Transmembrane helix</keyword>
<dbReference type="SFLD" id="SFLDS00003">
    <property type="entry name" value="Haloacid_Dehalogenase"/>
    <property type="match status" value="1"/>
</dbReference>
<feature type="transmembrane region" description="Helical" evidence="23">
    <location>
        <begin position="1017"/>
        <end position="1038"/>
    </location>
</feature>
<keyword evidence="6 23" id="KW-0812">Transmembrane</keyword>
<dbReference type="InterPro" id="IPR004014">
    <property type="entry name" value="ATPase_P-typ_cation-transptr_N"/>
</dbReference>
<dbReference type="Pfam" id="PF13246">
    <property type="entry name" value="Cation_ATPase"/>
    <property type="match status" value="1"/>
</dbReference>
<keyword evidence="10" id="KW-0460">Magnesium</keyword>
<dbReference type="SFLD" id="SFLDF00027">
    <property type="entry name" value="p-type_atpase"/>
    <property type="match status" value="1"/>
</dbReference>
<dbReference type="GO" id="GO:0006813">
    <property type="term" value="P:potassium ion transport"/>
    <property type="evidence" value="ECO:0007669"/>
    <property type="project" value="UniProtKB-KW"/>
</dbReference>
<feature type="region of interest" description="Disordered" evidence="22">
    <location>
        <begin position="1073"/>
        <end position="1094"/>
    </location>
</feature>
<comment type="caution">
    <text evidence="25">The sequence shown here is derived from an EMBL/GenBank/DDBJ whole genome shotgun (WGS) entry which is preliminary data.</text>
</comment>
<feature type="transmembrane region" description="Helical" evidence="23">
    <location>
        <begin position="78"/>
        <end position="96"/>
    </location>
</feature>
<evidence type="ECO:0000256" key="3">
    <source>
        <dbReference type="ARBA" id="ARBA00022448"/>
    </source>
</evidence>
<feature type="transmembrane region" description="Helical" evidence="23">
    <location>
        <begin position="328"/>
        <end position="353"/>
    </location>
</feature>
<dbReference type="SUPFAM" id="SSF56784">
    <property type="entry name" value="HAD-like"/>
    <property type="match status" value="1"/>
</dbReference>
<evidence type="ECO:0000256" key="16">
    <source>
        <dbReference type="ARBA" id="ARBA00023136"/>
    </source>
</evidence>
<evidence type="ECO:0000313" key="26">
    <source>
        <dbReference type="Proteomes" id="UP001187682"/>
    </source>
</evidence>
<comment type="similarity">
    <text evidence="18">Belongs to the cation transport ATPase (P-type) (TC 3.A.3) family. Type IID subfamily.</text>
</comment>
<evidence type="ECO:0000256" key="22">
    <source>
        <dbReference type="SAM" id="MobiDB-lite"/>
    </source>
</evidence>
<name>A0AAE8SSP7_9PEZI</name>
<dbReference type="Gene3D" id="3.40.1110.10">
    <property type="entry name" value="Calcium-transporting ATPase, cytoplasmic domain N"/>
    <property type="match status" value="1"/>
</dbReference>
<sequence>MGRKEDPAVSNHVSGQSNKPISSPPHSLPYSQVIQELHTDGNDGLTPEEAKARLAEHGRNEFGESKGVQPLRIVGAQLANAMTLILIAAMAASLAIKSWIEGGVIAAVIIINVAVGATQEFKAAKTMDSLRSLSSPTASAVRDGETMIVPTVEVVPGDMIELKTGDTVPADIRLIEAINFETDEALLTGESLPVRKEPEATFDADTGPGDRLNVAYSSSTVTKGRARGIVFATGMFTEIGQIAAALRGRESRRRPVKKKEDGTAHIGRYGIAYALTVWDAIARFLGLTVGTPLQKKLSKFALLLFFIAIICAIIVMAANEFAPEQEVIIYAVATGVSMIPASLIVVLTITMAAGTKRMVHRHVIVRNLKSLEALGGVTNICSDKTGTLTQGKMVVRKAWVAGHGTYAVSSTNQPFNPTEGIVKFSTLQPKDITPESEEKETTVDTKEEVKSHDVLMRFLNIGSLANTATVRLGDEESAHPGEWHARGDPTEIAIQVFASRFGRNRLDISTGSHQWHQLAEFPFDSDVKKMSVLFEDTESNEQWLFSKGATERLIDDCLHVRSGNEIIPMTEEFKAEVASNLESLARQGLRVLSLASRTGFRKVSAEEELDRAEFEKDLVFHGLVGIYDPPRAESKSSVKKCHEAGVGVHMLTGDHPETARAIAREVGILPRRMDNVAADVAKAMVLTAKEFDKLTDNEIDALPLLPLVVARCAPSTKVRMIEALHRRKKFAAMTGDGVNDSPSLKQADVGISMGQSGSDVAKEASDIILTDDNFASILNAVEEGRRMFDNIQKFVLHVLAQNIAQACTLLIGLAFKDATKLSVFPLSPVEIMWIVSLIIPKCLTEETTSLILITSGFPDMGLGFQRAASDIMKRPPHNLKQGVFTPELMLDMLVYGLWMAALCLASFVLVLYGFGDGKIGLRCNDKYSEGCDTVFRARATCFTAITWFSLFLAIEMMDLRRSFFRMRSGSEHYVTQWARDLWENRFLCYSIIAGVITIFPILYIPGLNRVVFRHEGISWEWGIVFVATVLFFAGVEAWKYAKRVYFRNLEKKKTGGETDLESRVFGRYLSIGRSDSEGDVWPEDKEKKKRWGRN</sequence>
<dbReference type="FunFam" id="1.20.1110.10:FF:000015">
    <property type="entry name" value="Sodium ion P-type ATPase"/>
    <property type="match status" value="1"/>
</dbReference>
<dbReference type="SFLD" id="SFLDG00002">
    <property type="entry name" value="C1.7:_P-type_atpase_like"/>
    <property type="match status" value="1"/>
</dbReference>
<evidence type="ECO:0000256" key="21">
    <source>
        <dbReference type="ARBA" id="ARBA00049499"/>
    </source>
</evidence>
<dbReference type="InterPro" id="IPR006068">
    <property type="entry name" value="ATPase_P-typ_cation-transptr_C"/>
</dbReference>
<keyword evidence="7" id="KW-0479">Metal-binding</keyword>
<comment type="catalytic activity">
    <reaction evidence="20">
        <text>K(+)(in) + ATP + H2O = K(+)(out) + ADP + phosphate + H(+)</text>
        <dbReference type="Rhea" id="RHEA:75815"/>
        <dbReference type="ChEBI" id="CHEBI:15377"/>
        <dbReference type="ChEBI" id="CHEBI:15378"/>
        <dbReference type="ChEBI" id="CHEBI:29103"/>
        <dbReference type="ChEBI" id="CHEBI:30616"/>
        <dbReference type="ChEBI" id="CHEBI:43474"/>
        <dbReference type="ChEBI" id="CHEBI:456216"/>
    </reaction>
</comment>
<dbReference type="Pfam" id="PF00690">
    <property type="entry name" value="Cation_ATPase_N"/>
    <property type="match status" value="1"/>
</dbReference>
<evidence type="ECO:0000256" key="15">
    <source>
        <dbReference type="ARBA" id="ARBA00023065"/>
    </source>
</evidence>
<feature type="transmembrane region" description="Helical" evidence="23">
    <location>
        <begin position="986"/>
        <end position="1005"/>
    </location>
</feature>
<dbReference type="PANTHER" id="PTHR42861">
    <property type="entry name" value="CALCIUM-TRANSPORTING ATPASE"/>
    <property type="match status" value="1"/>
</dbReference>
<dbReference type="InterPro" id="IPR023299">
    <property type="entry name" value="ATPase_P-typ_cyto_dom_N"/>
</dbReference>
<dbReference type="SMART" id="SM00831">
    <property type="entry name" value="Cation_ATPase_N"/>
    <property type="match status" value="1"/>
</dbReference>
<dbReference type="InterPro" id="IPR008250">
    <property type="entry name" value="ATPase_P-typ_transduc_dom_A_sf"/>
</dbReference>
<dbReference type="SUPFAM" id="SSF81653">
    <property type="entry name" value="Calcium ATPase, transduction domain A"/>
    <property type="match status" value="1"/>
</dbReference>
<reference evidence="25" key="1">
    <citation type="submission" date="2018-03" db="EMBL/GenBank/DDBJ databases">
        <authorList>
            <person name="Guldener U."/>
        </authorList>
    </citation>
    <scope>NUCLEOTIDE SEQUENCE</scope>
</reference>
<dbReference type="InterPro" id="IPR006414">
    <property type="entry name" value="P-type_ATPase_IID"/>
</dbReference>
<keyword evidence="9" id="KW-0067">ATP-binding</keyword>
<dbReference type="EMBL" id="ONZQ02000002">
    <property type="protein sequence ID" value="SPN98951.1"/>
    <property type="molecule type" value="Genomic_DNA"/>
</dbReference>
<dbReference type="PROSITE" id="PS00154">
    <property type="entry name" value="ATPASE_E1_E2"/>
    <property type="match status" value="1"/>
</dbReference>
<dbReference type="Pfam" id="PF00689">
    <property type="entry name" value="Cation_ATPase_C"/>
    <property type="match status" value="1"/>
</dbReference>
<feature type="region of interest" description="Disordered" evidence="22">
    <location>
        <begin position="1"/>
        <end position="31"/>
    </location>
</feature>
<dbReference type="SUPFAM" id="SSF81665">
    <property type="entry name" value="Calcium ATPase, transmembrane domain M"/>
    <property type="match status" value="1"/>
</dbReference>
<evidence type="ECO:0000313" key="25">
    <source>
        <dbReference type="EMBL" id="SPN98951.1"/>
    </source>
</evidence>
<dbReference type="Pfam" id="PF00122">
    <property type="entry name" value="E1-E2_ATPase"/>
    <property type="match status" value="1"/>
</dbReference>
<dbReference type="InterPro" id="IPR023298">
    <property type="entry name" value="ATPase_P-typ_TM_dom_sf"/>
</dbReference>
<dbReference type="PRINTS" id="PR00119">
    <property type="entry name" value="CATATPASE"/>
</dbReference>
<dbReference type="EC" id="7.2.2.3" evidence="19"/>
<feature type="transmembrane region" description="Helical" evidence="23">
    <location>
        <begin position="935"/>
        <end position="957"/>
    </location>
</feature>
<dbReference type="InterPro" id="IPR059000">
    <property type="entry name" value="ATPase_P-type_domA"/>
</dbReference>
<keyword evidence="3" id="KW-0813">Transport</keyword>
<evidence type="ECO:0000256" key="18">
    <source>
        <dbReference type="ARBA" id="ARBA00035017"/>
    </source>
</evidence>
<dbReference type="GO" id="GO:0008554">
    <property type="term" value="F:P-type sodium transporter activity"/>
    <property type="evidence" value="ECO:0007669"/>
    <property type="project" value="UniProtKB-EC"/>
</dbReference>
<evidence type="ECO:0000256" key="19">
    <source>
        <dbReference type="ARBA" id="ARBA00035029"/>
    </source>
</evidence>
<proteinExistence type="inferred from homology"/>
<dbReference type="InterPro" id="IPR036412">
    <property type="entry name" value="HAD-like_sf"/>
</dbReference>
<evidence type="ECO:0000256" key="13">
    <source>
        <dbReference type="ARBA" id="ARBA00022989"/>
    </source>
</evidence>
<evidence type="ECO:0000256" key="9">
    <source>
        <dbReference type="ARBA" id="ARBA00022840"/>
    </source>
</evidence>
<accession>A0AAE8SSP7</accession>
<feature type="compositionally biased region" description="Polar residues" evidence="22">
    <location>
        <begin position="11"/>
        <end position="21"/>
    </location>
</feature>
<evidence type="ECO:0000256" key="6">
    <source>
        <dbReference type="ARBA" id="ARBA00022692"/>
    </source>
</evidence>
<keyword evidence="8" id="KW-0547">Nucleotide-binding</keyword>
<dbReference type="GO" id="GO:0046872">
    <property type="term" value="F:metal ion binding"/>
    <property type="evidence" value="ECO:0007669"/>
    <property type="project" value="UniProtKB-KW"/>
</dbReference>
<dbReference type="InterPro" id="IPR018303">
    <property type="entry name" value="ATPase_P-typ_P_site"/>
</dbReference>
<dbReference type="Gene3D" id="2.70.150.10">
    <property type="entry name" value="Calcium-transporting ATPase, cytoplasmic transduction domain A"/>
    <property type="match status" value="1"/>
</dbReference>
<protein>
    <recommendedName>
        <fullName evidence="19">P-type Na(+) transporter</fullName>
        <ecNumber evidence="19">7.2.2.3</ecNumber>
    </recommendedName>
</protein>
<dbReference type="Gene3D" id="1.20.1110.10">
    <property type="entry name" value="Calcium-transporting ATPase, transmembrane domain"/>
    <property type="match status" value="2"/>
</dbReference>
<dbReference type="AlphaFoldDB" id="A0AAE8SSP7"/>